<dbReference type="Proteomes" id="UP000053815">
    <property type="component" value="Unassembled WGS sequence"/>
</dbReference>
<feature type="compositionally biased region" description="Polar residues" evidence="1">
    <location>
        <begin position="536"/>
        <end position="555"/>
    </location>
</feature>
<feature type="compositionally biased region" description="Polar residues" evidence="1">
    <location>
        <begin position="271"/>
        <end position="285"/>
    </location>
</feature>
<feature type="compositionally biased region" description="Polar residues" evidence="1">
    <location>
        <begin position="448"/>
        <end position="459"/>
    </location>
</feature>
<evidence type="ECO:0000256" key="1">
    <source>
        <dbReference type="SAM" id="MobiDB-lite"/>
    </source>
</evidence>
<sequence>MTLRQQKISSLRRKDTMWIYKNPQGLLILEDELNERRKRRSARHRSSPPLPQKQPETNYKQPQPPQRQDHREKSILTPPAMQLTSPSDVLIPIAKKAAVDAKPINNIFVKKPLKKPAITEGSTNEKGRQSPKPTLKTNLIEERSRLFKPSSSSDTSKDIPKEMPKLINATSHLKQIAPKTKPRPIAPNQDDQFLSNVKHKLSAVKPKAETTNSKVAENDGPVAPPRRKGLVSSFVSAFEAPSPDALSPSRNSSTKLHHITKPRAIVDVKPTASQSYNPVSSSRLVSQHDPLPPIKPRRQALMPSPSTTVSSPALSTPSPFTAAAPNDSYFPIMTVASLPEQKQAALNEPEIKISPSLSSQVDSVPCSNEINVYLPQLSPEISFHEDLLEDVSASEQEEEEDDGDDDEPLDKEVASVLVRPEIKKRVSFSDQLLTYIPEQQASDDDTASNKSSEASTSKNPMLDFSRALSFELSDVKTKLIEERKVNTTPSRDKYVPAAVARKLFEPEVTPKRPTMANIHAPQKLSNKLLDMFQQKLSSKPSPIEQQQLPKTQQPESRGLVHLTKSRPRKPPSLKKPTYPAATAQPNWRERATNRKYEFIA</sequence>
<evidence type="ECO:0000313" key="2">
    <source>
        <dbReference type="EMBL" id="GAN02043.1"/>
    </source>
</evidence>
<feature type="compositionally biased region" description="Basic residues" evidence="1">
    <location>
        <begin position="563"/>
        <end position="572"/>
    </location>
</feature>
<proteinExistence type="predicted"/>
<name>A0A0C9MJI2_9FUNG</name>
<feature type="compositionally biased region" description="Basic residues" evidence="1">
    <location>
        <begin position="36"/>
        <end position="46"/>
    </location>
</feature>
<accession>A0A0C9MJI2</accession>
<feature type="region of interest" description="Disordered" evidence="1">
    <location>
        <begin position="29"/>
        <end position="87"/>
    </location>
</feature>
<dbReference type="AlphaFoldDB" id="A0A0C9MJI2"/>
<protein>
    <submittedName>
        <fullName evidence="2">Uncharacterized protein</fullName>
    </submittedName>
</protein>
<evidence type="ECO:0000313" key="3">
    <source>
        <dbReference type="Proteomes" id="UP000053815"/>
    </source>
</evidence>
<reference evidence="2" key="1">
    <citation type="submission" date="2014-09" db="EMBL/GenBank/DDBJ databases">
        <title>Draft genome sequence of an oleaginous Mucoromycotina fungus Mucor ambiguus NBRC6742.</title>
        <authorList>
            <person name="Takeda I."/>
            <person name="Yamane N."/>
            <person name="Morita T."/>
            <person name="Tamano K."/>
            <person name="Machida M."/>
            <person name="Baker S."/>
            <person name="Koike H."/>
        </authorList>
    </citation>
    <scope>NUCLEOTIDE SEQUENCE</scope>
    <source>
        <strain evidence="2">NBRC 6742</strain>
    </source>
</reference>
<gene>
    <name evidence="2" type="ORF">MAM1_0016c01482</name>
</gene>
<feature type="compositionally biased region" description="Basic and acidic residues" evidence="1">
    <location>
        <begin position="155"/>
        <end position="164"/>
    </location>
</feature>
<feature type="region of interest" description="Disordered" evidence="1">
    <location>
        <begin position="390"/>
        <end position="409"/>
    </location>
</feature>
<feature type="region of interest" description="Disordered" evidence="1">
    <location>
        <begin position="114"/>
        <end position="323"/>
    </location>
</feature>
<feature type="compositionally biased region" description="Polar residues" evidence="1">
    <location>
        <begin position="304"/>
        <end position="319"/>
    </location>
</feature>
<organism evidence="2">
    <name type="scientific">Mucor ambiguus</name>
    <dbReference type="NCBI Taxonomy" id="91626"/>
    <lineage>
        <taxon>Eukaryota</taxon>
        <taxon>Fungi</taxon>
        <taxon>Fungi incertae sedis</taxon>
        <taxon>Mucoromycota</taxon>
        <taxon>Mucoromycotina</taxon>
        <taxon>Mucoromycetes</taxon>
        <taxon>Mucorales</taxon>
        <taxon>Mucorineae</taxon>
        <taxon>Mucoraceae</taxon>
        <taxon>Mucor</taxon>
    </lineage>
</organism>
<keyword evidence="3" id="KW-1185">Reference proteome</keyword>
<feature type="region of interest" description="Disordered" evidence="1">
    <location>
        <begin position="536"/>
        <end position="592"/>
    </location>
</feature>
<feature type="region of interest" description="Disordered" evidence="1">
    <location>
        <begin position="437"/>
        <end position="460"/>
    </location>
</feature>
<feature type="compositionally biased region" description="Acidic residues" evidence="1">
    <location>
        <begin position="395"/>
        <end position="409"/>
    </location>
</feature>
<dbReference type="OrthoDB" id="2279843at2759"/>
<dbReference type="EMBL" id="DF836305">
    <property type="protein sequence ID" value="GAN02043.1"/>
    <property type="molecule type" value="Genomic_DNA"/>
</dbReference>